<keyword evidence="3" id="KW-1003">Cell membrane</keyword>
<feature type="transmembrane region" description="Helical" evidence="7">
    <location>
        <begin position="336"/>
        <end position="353"/>
    </location>
</feature>
<dbReference type="InterPro" id="IPR000515">
    <property type="entry name" value="MetI-like"/>
</dbReference>
<feature type="compositionally biased region" description="Polar residues" evidence="8">
    <location>
        <begin position="27"/>
        <end position="41"/>
    </location>
</feature>
<feature type="transmembrane region" description="Helical" evidence="7">
    <location>
        <begin position="229"/>
        <end position="248"/>
    </location>
</feature>
<dbReference type="InterPro" id="IPR035906">
    <property type="entry name" value="MetI-like_sf"/>
</dbReference>
<proteinExistence type="inferred from homology"/>
<dbReference type="Pfam" id="PF00528">
    <property type="entry name" value="BPD_transp_1"/>
    <property type="match status" value="1"/>
</dbReference>
<dbReference type="PANTHER" id="PTHR43386:SF1">
    <property type="entry name" value="D,D-DIPEPTIDE TRANSPORT SYSTEM PERMEASE PROTEIN DDPC-RELATED"/>
    <property type="match status" value="1"/>
</dbReference>
<dbReference type="SUPFAM" id="SSF161098">
    <property type="entry name" value="MetI-like"/>
    <property type="match status" value="1"/>
</dbReference>
<reference evidence="10 11" key="1">
    <citation type="submission" date="2016-11" db="EMBL/GenBank/DDBJ databases">
        <authorList>
            <person name="Jaros S."/>
            <person name="Januszkiewicz K."/>
            <person name="Wedrychowicz H."/>
        </authorList>
    </citation>
    <scope>NUCLEOTIDE SEQUENCE [LARGE SCALE GENOMIC DNA]</scope>
    <source>
        <strain evidence="10 11">DSM 16010</strain>
    </source>
</reference>
<feature type="transmembrane region" description="Helical" evidence="7">
    <location>
        <begin position="201"/>
        <end position="223"/>
    </location>
</feature>
<evidence type="ECO:0000259" key="9">
    <source>
        <dbReference type="PROSITE" id="PS50928"/>
    </source>
</evidence>
<evidence type="ECO:0000256" key="4">
    <source>
        <dbReference type="ARBA" id="ARBA00022692"/>
    </source>
</evidence>
<evidence type="ECO:0000256" key="7">
    <source>
        <dbReference type="RuleBase" id="RU363032"/>
    </source>
</evidence>
<keyword evidence="11" id="KW-1185">Reference proteome</keyword>
<keyword evidence="6 7" id="KW-0472">Membrane</keyword>
<organism evidence="10 11">
    <name type="scientific">Lacicoccus alkaliphilus DSM 16010</name>
    <dbReference type="NCBI Taxonomy" id="1123231"/>
    <lineage>
        <taxon>Bacteria</taxon>
        <taxon>Bacillati</taxon>
        <taxon>Bacillota</taxon>
        <taxon>Bacilli</taxon>
        <taxon>Bacillales</taxon>
        <taxon>Salinicoccaceae</taxon>
        <taxon>Lacicoccus</taxon>
    </lineage>
</organism>
<protein>
    <submittedName>
        <fullName evidence="10">Peptide/nickel transport system permease protein</fullName>
    </submittedName>
</protein>
<dbReference type="InterPro" id="IPR050366">
    <property type="entry name" value="BP-dependent_transpt_permease"/>
</dbReference>
<feature type="compositionally biased region" description="Basic and acidic residues" evidence="8">
    <location>
        <begin position="1"/>
        <end position="26"/>
    </location>
</feature>
<dbReference type="PROSITE" id="PS50928">
    <property type="entry name" value="ABC_TM1"/>
    <property type="match status" value="1"/>
</dbReference>
<evidence type="ECO:0000313" key="11">
    <source>
        <dbReference type="Proteomes" id="UP000184206"/>
    </source>
</evidence>
<keyword evidence="5 7" id="KW-1133">Transmembrane helix</keyword>
<keyword evidence="2 7" id="KW-0813">Transport</keyword>
<dbReference type="GO" id="GO:0055085">
    <property type="term" value="P:transmembrane transport"/>
    <property type="evidence" value="ECO:0007669"/>
    <property type="project" value="InterPro"/>
</dbReference>
<gene>
    <name evidence="10" type="ORF">SAMN02745189_01600</name>
</gene>
<dbReference type="EMBL" id="FRCF01000005">
    <property type="protein sequence ID" value="SHM12111.1"/>
    <property type="molecule type" value="Genomic_DNA"/>
</dbReference>
<dbReference type="GO" id="GO:0005886">
    <property type="term" value="C:plasma membrane"/>
    <property type="evidence" value="ECO:0007669"/>
    <property type="project" value="UniProtKB-SubCell"/>
</dbReference>
<evidence type="ECO:0000313" key="10">
    <source>
        <dbReference type="EMBL" id="SHM12111.1"/>
    </source>
</evidence>
<feature type="region of interest" description="Disordered" evidence="8">
    <location>
        <begin position="1"/>
        <end position="55"/>
    </location>
</feature>
<accession>A0A1M7G786</accession>
<feature type="region of interest" description="Disordered" evidence="8">
    <location>
        <begin position="62"/>
        <end position="81"/>
    </location>
</feature>
<evidence type="ECO:0000256" key="6">
    <source>
        <dbReference type="ARBA" id="ARBA00023136"/>
    </source>
</evidence>
<feature type="transmembrane region" description="Helical" evidence="7">
    <location>
        <begin position="283"/>
        <end position="301"/>
    </location>
</feature>
<sequence length="371" mass="41096">MSRKDEELNNEAHEEQTDASREEQARQNRQASAEQSTSRDSGSADPYGNRRDDRIYGSTEMSTHMKSDMPPGAGDHGGLDYKTLPKSTPGWKVIVQELIADKLALFSLIIFVSITAYVFGLTMFLDQAQIVFVDLFAINQPPDEEFRLGTDYGGRDIFGQLIIGTRNSLAIGFLVTLMSVGFGIIYGLVSGYFGGQLDNALMRVVDFFLVLPFLMIVIVFVTIVPSYDIWTFSAIMAAFLWMGTARLIRSLALQEKELDYINASKTLGSSPVKIIFSQLMPNLVGIIIVNGTLSLAANIGIESGLSFLGFGFPEDYPSLGTLLAYATQTQTLQNRWWIWLPAALMILILMLCVRNIGEALRRAGDARQRQS</sequence>
<dbReference type="Proteomes" id="UP000184206">
    <property type="component" value="Unassembled WGS sequence"/>
</dbReference>
<evidence type="ECO:0000256" key="8">
    <source>
        <dbReference type="SAM" id="MobiDB-lite"/>
    </source>
</evidence>
<comment type="subcellular location">
    <subcellularLocation>
        <location evidence="1 7">Cell membrane</location>
        <topology evidence="1 7">Multi-pass membrane protein</topology>
    </subcellularLocation>
</comment>
<evidence type="ECO:0000256" key="1">
    <source>
        <dbReference type="ARBA" id="ARBA00004651"/>
    </source>
</evidence>
<dbReference type="Gene3D" id="1.10.3720.10">
    <property type="entry name" value="MetI-like"/>
    <property type="match status" value="1"/>
</dbReference>
<feature type="transmembrane region" description="Helical" evidence="7">
    <location>
        <begin position="169"/>
        <end position="189"/>
    </location>
</feature>
<comment type="similarity">
    <text evidence="7">Belongs to the binding-protein-dependent transport system permease family.</text>
</comment>
<dbReference type="STRING" id="1123231.SAMN02745189_01600"/>
<keyword evidence="4 7" id="KW-0812">Transmembrane</keyword>
<evidence type="ECO:0000256" key="3">
    <source>
        <dbReference type="ARBA" id="ARBA00022475"/>
    </source>
</evidence>
<dbReference type="AlphaFoldDB" id="A0A1M7G786"/>
<feature type="transmembrane region" description="Helical" evidence="7">
    <location>
        <begin position="103"/>
        <end position="125"/>
    </location>
</feature>
<evidence type="ECO:0000256" key="5">
    <source>
        <dbReference type="ARBA" id="ARBA00022989"/>
    </source>
</evidence>
<feature type="domain" description="ABC transmembrane type-1" evidence="9">
    <location>
        <begin position="165"/>
        <end position="357"/>
    </location>
</feature>
<dbReference type="RefSeq" id="WP_084670037.1">
    <property type="nucleotide sequence ID" value="NZ_FRCF01000005.1"/>
</dbReference>
<name>A0A1M7G786_9BACL</name>
<evidence type="ECO:0000256" key="2">
    <source>
        <dbReference type="ARBA" id="ARBA00022448"/>
    </source>
</evidence>
<dbReference type="PANTHER" id="PTHR43386">
    <property type="entry name" value="OLIGOPEPTIDE TRANSPORT SYSTEM PERMEASE PROTEIN APPC"/>
    <property type="match status" value="1"/>
</dbReference>
<dbReference type="CDD" id="cd06261">
    <property type="entry name" value="TM_PBP2"/>
    <property type="match status" value="1"/>
</dbReference>